<dbReference type="SUPFAM" id="SSF54593">
    <property type="entry name" value="Glyoxalase/Bleomycin resistance protein/Dihydroxybiphenyl dioxygenase"/>
    <property type="match status" value="1"/>
</dbReference>
<dbReference type="Gene3D" id="3.10.180.10">
    <property type="entry name" value="2,3-Dihydroxybiphenyl 1,2-Dioxygenase, domain 1"/>
    <property type="match status" value="1"/>
</dbReference>
<dbReference type="Pfam" id="PF06983">
    <property type="entry name" value="3-dmu-9_3-mt"/>
    <property type="match status" value="1"/>
</dbReference>
<sequence length="159" mass="17856">MIPKIRPCLWFDGDAEEAANYYVSLIPDSRIDRVGRSPADNPSTPEGEVLTVEFTLAGQPYFALNGGPNYHFTPAVSFQIDCEDQAETDRLWAALSEGGEEVACGWLTDRWGLSWQIIPRRLTELISHDDPDIARRAMQSMMTMVKIDIARLEKDALNP</sequence>
<reference evidence="2 3" key="1">
    <citation type="submission" date="2024-02" db="EMBL/GenBank/DDBJ databases">
        <title>Haloferula sargassicola NBRC 104335.</title>
        <authorList>
            <person name="Ichikawa N."/>
            <person name="Katano-Makiyama Y."/>
            <person name="Hidaka K."/>
        </authorList>
    </citation>
    <scope>NUCLEOTIDE SEQUENCE [LARGE SCALE GENOMIC DNA]</scope>
    <source>
        <strain evidence="2 3">NBRC 104335</strain>
    </source>
</reference>
<dbReference type="CDD" id="cd06588">
    <property type="entry name" value="PhnB_like"/>
    <property type="match status" value="1"/>
</dbReference>
<gene>
    <name evidence="2" type="ORF">Hsar01_01948</name>
</gene>
<dbReference type="InterPro" id="IPR029068">
    <property type="entry name" value="Glyas_Bleomycin-R_OHBP_Dase"/>
</dbReference>
<comment type="caution">
    <text evidence="2">The sequence shown here is derived from an EMBL/GenBank/DDBJ whole genome shotgun (WGS) entry which is preliminary data.</text>
</comment>
<accession>A0ABP9UNA3</accession>
<name>A0ABP9UNA3_9BACT</name>
<dbReference type="PIRSF" id="PIRSF021700">
    <property type="entry name" value="3_dmu_93_MTrfase"/>
    <property type="match status" value="1"/>
</dbReference>
<evidence type="ECO:0000313" key="3">
    <source>
        <dbReference type="Proteomes" id="UP001476282"/>
    </source>
</evidence>
<evidence type="ECO:0000259" key="1">
    <source>
        <dbReference type="Pfam" id="PF06983"/>
    </source>
</evidence>
<evidence type="ECO:0000313" key="2">
    <source>
        <dbReference type="EMBL" id="GAA5482725.1"/>
    </source>
</evidence>
<feature type="domain" description="PhnB-like" evidence="1">
    <location>
        <begin position="4"/>
        <end position="118"/>
    </location>
</feature>
<dbReference type="PANTHER" id="PTHR33990">
    <property type="entry name" value="PROTEIN YJDN-RELATED"/>
    <property type="match status" value="1"/>
</dbReference>
<dbReference type="InterPro" id="IPR009725">
    <property type="entry name" value="3_dmu_93_MTrfase"/>
</dbReference>
<organism evidence="2 3">
    <name type="scientific">Haloferula sargassicola</name>
    <dbReference type="NCBI Taxonomy" id="490096"/>
    <lineage>
        <taxon>Bacteria</taxon>
        <taxon>Pseudomonadati</taxon>
        <taxon>Verrucomicrobiota</taxon>
        <taxon>Verrucomicrobiia</taxon>
        <taxon>Verrucomicrobiales</taxon>
        <taxon>Verrucomicrobiaceae</taxon>
        <taxon>Haloferula</taxon>
    </lineage>
</organism>
<proteinExistence type="predicted"/>
<protein>
    <recommendedName>
        <fullName evidence="1">PhnB-like domain-containing protein</fullName>
    </recommendedName>
</protein>
<dbReference type="InterPro" id="IPR028973">
    <property type="entry name" value="PhnB-like"/>
</dbReference>
<dbReference type="EMBL" id="BAABRI010000009">
    <property type="protein sequence ID" value="GAA5482725.1"/>
    <property type="molecule type" value="Genomic_DNA"/>
</dbReference>
<keyword evidence="3" id="KW-1185">Reference proteome</keyword>
<dbReference type="PANTHER" id="PTHR33990:SF2">
    <property type="entry name" value="PHNB-LIKE DOMAIN-CONTAINING PROTEIN"/>
    <property type="match status" value="1"/>
</dbReference>
<dbReference type="Proteomes" id="UP001476282">
    <property type="component" value="Unassembled WGS sequence"/>
</dbReference>